<reference evidence="1 2" key="1">
    <citation type="journal article" date="2016" name="Nat. Commun.">
        <title>Thousands of microbial genomes shed light on interconnected biogeochemical processes in an aquifer system.</title>
        <authorList>
            <person name="Anantharaman K."/>
            <person name="Brown C.T."/>
            <person name="Hug L.A."/>
            <person name="Sharon I."/>
            <person name="Castelle C.J."/>
            <person name="Probst A.J."/>
            <person name="Thomas B.C."/>
            <person name="Singh A."/>
            <person name="Wilkins M.J."/>
            <person name="Karaoz U."/>
            <person name="Brodie E.L."/>
            <person name="Williams K.H."/>
            <person name="Hubbard S.S."/>
            <person name="Banfield J.F."/>
        </authorList>
    </citation>
    <scope>NUCLEOTIDE SEQUENCE [LARGE SCALE GENOMIC DNA]</scope>
</reference>
<protein>
    <submittedName>
        <fullName evidence="1">Uncharacterized protein</fullName>
    </submittedName>
</protein>
<dbReference type="AlphaFoldDB" id="A0A1F4VCA3"/>
<accession>A0A1F4VCA3</accession>
<dbReference type="STRING" id="1802619.A2797_01625"/>
<organism evidence="1 2">
    <name type="scientific">candidate division WWE3 bacterium RIFCSPHIGHO2_01_FULL_48_15</name>
    <dbReference type="NCBI Taxonomy" id="1802619"/>
    <lineage>
        <taxon>Bacteria</taxon>
        <taxon>Katanobacteria</taxon>
    </lineage>
</organism>
<name>A0A1F4VCA3_UNCKA</name>
<dbReference type="Proteomes" id="UP000179005">
    <property type="component" value="Unassembled WGS sequence"/>
</dbReference>
<comment type="caution">
    <text evidence="1">The sequence shown here is derived from an EMBL/GenBank/DDBJ whole genome shotgun (WGS) entry which is preliminary data.</text>
</comment>
<dbReference type="EMBL" id="MEVC01000020">
    <property type="protein sequence ID" value="OGC54570.1"/>
    <property type="molecule type" value="Genomic_DNA"/>
</dbReference>
<evidence type="ECO:0000313" key="2">
    <source>
        <dbReference type="Proteomes" id="UP000179005"/>
    </source>
</evidence>
<sequence>MRRASARKKWRQKTELHEHAAQLALALRAGLANIQTGSSFFLELASERDDEKRGTDIFLHRGSRSVRIDVTEGGRKTIIDKINRAAGNTRRGSYRVLIVPFDRESVISIAADPCFPRAYEAFLAQREPVFNPQKERMFELVALTQACPEHGNSCELKTKLLKLSDYLNSYLRSFRMPRIATTPLPLR</sequence>
<proteinExistence type="predicted"/>
<gene>
    <name evidence="1" type="ORF">A2797_01625</name>
</gene>
<evidence type="ECO:0000313" key="1">
    <source>
        <dbReference type="EMBL" id="OGC54570.1"/>
    </source>
</evidence>